<dbReference type="Proteomes" id="UP001497416">
    <property type="component" value="Unassembled WGS sequence"/>
</dbReference>
<name>A0ABM9P5H7_9FLAO</name>
<comment type="caution">
    <text evidence="1">The sequence shown here is derived from an EMBL/GenBank/DDBJ whole genome shotgun (WGS) entry which is preliminary data.</text>
</comment>
<organism evidence="1 2">
    <name type="scientific">Tenacibaculum platacis</name>
    <dbReference type="NCBI Taxonomy" id="3137852"/>
    <lineage>
        <taxon>Bacteria</taxon>
        <taxon>Pseudomonadati</taxon>
        <taxon>Bacteroidota</taxon>
        <taxon>Flavobacteriia</taxon>
        <taxon>Flavobacteriales</taxon>
        <taxon>Flavobacteriaceae</taxon>
        <taxon>Tenacibaculum</taxon>
    </lineage>
</organism>
<proteinExistence type="predicted"/>
<reference evidence="1 2" key="1">
    <citation type="submission" date="2024-05" db="EMBL/GenBank/DDBJ databases">
        <authorList>
            <person name="Duchaud E."/>
        </authorList>
    </citation>
    <scope>NUCLEOTIDE SEQUENCE [LARGE SCALE GENOMIC DNA]</scope>
    <source>
        <strain evidence="1">Ena-SAMPLE-TAB-13-05-2024-13:56:06:370-140302</strain>
    </source>
</reference>
<sequence>MYTILIVEFMKIRLSVLLLFLSIVSFGQKKDIQVHNTKEYFIEYPKSWSLELSENPSVEFILKTKEQKTDPFRENITLVIQDLKEKDMSLEKYIELTESQLRNMMKGSAVVENVYDKIRKRHVLVYSVNVSSAYLKVKQHFYKKGTQVYILTFTALKKSYDDYKRIANTVLNSFVFKPERK</sequence>
<accession>A0ABM9P5H7</accession>
<protein>
    <recommendedName>
        <fullName evidence="3">PsbP C-terminal domain-containing protein</fullName>
    </recommendedName>
</protein>
<evidence type="ECO:0000313" key="1">
    <source>
        <dbReference type="EMBL" id="CAL2093401.1"/>
    </source>
</evidence>
<gene>
    <name evidence="1" type="ORF">T190607A01A_50196</name>
</gene>
<evidence type="ECO:0008006" key="3">
    <source>
        <dbReference type="Google" id="ProtNLM"/>
    </source>
</evidence>
<dbReference type="EMBL" id="CAXIXY010000007">
    <property type="protein sequence ID" value="CAL2093401.1"/>
    <property type="molecule type" value="Genomic_DNA"/>
</dbReference>
<keyword evidence="2" id="KW-1185">Reference proteome</keyword>
<evidence type="ECO:0000313" key="2">
    <source>
        <dbReference type="Proteomes" id="UP001497416"/>
    </source>
</evidence>
<dbReference type="Gene3D" id="3.40.1000.10">
    <property type="entry name" value="Mog1/PsbP, alpha/beta/alpha sandwich"/>
    <property type="match status" value="1"/>
</dbReference>